<keyword evidence="1" id="KW-0732">Signal</keyword>
<sequence length="418" mass="46536">MLLTQVLVPLTLFGQSPLGPPPQTCPPNGVINYISTCPKHPHIIPAPGCTAKASTIRQPWAVGSLCHRAGDKEYCVYMLPNFNDGKGISFVTTSSVIRSFSTLPHHDRWRSTPNTANTPDLLEVKPIEGKGLGVVAANRTIRKNTRVMVDAPGLMIEHGAFTKLRTEMLADLIHEAASMLPYPSREDFFALSGAEGLLRNSKESALAIVGKNAFHTEIEDIEFHAVFLDVSRVNHACSPNAAYHFDPLTMQKSLITVRDIHPGEELTIGYVDLTQPSQTRQASLSHWNFTCSCPRCTQTSRCQKESDARTAQLVNIRNELDQYDHGVQDGPGMAELLIILYELEGLEARLHEAYYRAAIEFNGIGNRWEAIKFARLCLKRGLLLKDETRPFVGEMKALIEDAEGHWSWRFRLGVGHQD</sequence>
<feature type="signal peptide" evidence="1">
    <location>
        <begin position="1"/>
        <end position="18"/>
    </location>
</feature>
<accession>A0ABR0FFI3</accession>
<evidence type="ECO:0000313" key="3">
    <source>
        <dbReference type="EMBL" id="KAK4642193.1"/>
    </source>
</evidence>
<dbReference type="SUPFAM" id="SSF82199">
    <property type="entry name" value="SET domain"/>
    <property type="match status" value="1"/>
</dbReference>
<organism evidence="3 4">
    <name type="scientific">Podospora bellae-mahoneyi</name>
    <dbReference type="NCBI Taxonomy" id="2093777"/>
    <lineage>
        <taxon>Eukaryota</taxon>
        <taxon>Fungi</taxon>
        <taxon>Dikarya</taxon>
        <taxon>Ascomycota</taxon>
        <taxon>Pezizomycotina</taxon>
        <taxon>Sordariomycetes</taxon>
        <taxon>Sordariomycetidae</taxon>
        <taxon>Sordariales</taxon>
        <taxon>Podosporaceae</taxon>
        <taxon>Podospora</taxon>
    </lineage>
</organism>
<dbReference type="Proteomes" id="UP001322138">
    <property type="component" value="Unassembled WGS sequence"/>
</dbReference>
<dbReference type="PROSITE" id="PS50280">
    <property type="entry name" value="SET"/>
    <property type="match status" value="1"/>
</dbReference>
<dbReference type="PANTHER" id="PTHR47332:SF6">
    <property type="entry name" value="SET DOMAIN-CONTAINING PROTEIN"/>
    <property type="match status" value="1"/>
</dbReference>
<dbReference type="PANTHER" id="PTHR47332">
    <property type="entry name" value="SET DOMAIN-CONTAINING PROTEIN 5"/>
    <property type="match status" value="1"/>
</dbReference>
<dbReference type="EMBL" id="JAFFGZ010000007">
    <property type="protein sequence ID" value="KAK4642193.1"/>
    <property type="molecule type" value="Genomic_DNA"/>
</dbReference>
<evidence type="ECO:0000256" key="1">
    <source>
        <dbReference type="SAM" id="SignalP"/>
    </source>
</evidence>
<dbReference type="GeneID" id="87899430"/>
<reference evidence="3 4" key="1">
    <citation type="journal article" date="2023" name="bioRxiv">
        <title>High-quality genome assemblies of four members of thePodospora anserinaspecies complex.</title>
        <authorList>
            <person name="Ament-Velasquez S.L."/>
            <person name="Vogan A.A."/>
            <person name="Wallerman O."/>
            <person name="Hartmann F."/>
            <person name="Gautier V."/>
            <person name="Silar P."/>
            <person name="Giraud T."/>
            <person name="Johannesson H."/>
        </authorList>
    </citation>
    <scope>NUCLEOTIDE SEQUENCE [LARGE SCALE GENOMIC DNA]</scope>
    <source>
        <strain evidence="3 4">CBS 112042</strain>
    </source>
</reference>
<evidence type="ECO:0000313" key="4">
    <source>
        <dbReference type="Proteomes" id="UP001322138"/>
    </source>
</evidence>
<dbReference type="CDD" id="cd20071">
    <property type="entry name" value="SET_SMYD"/>
    <property type="match status" value="1"/>
</dbReference>
<evidence type="ECO:0000259" key="2">
    <source>
        <dbReference type="PROSITE" id="PS50280"/>
    </source>
</evidence>
<keyword evidence="4" id="KW-1185">Reference proteome</keyword>
<dbReference type="RefSeq" id="XP_062731169.1">
    <property type="nucleotide sequence ID" value="XM_062879948.1"/>
</dbReference>
<name>A0ABR0FFI3_9PEZI</name>
<gene>
    <name evidence="3" type="primary">SET5_2</name>
    <name evidence="3" type="ORF">QC761_507237</name>
</gene>
<dbReference type="InterPro" id="IPR046341">
    <property type="entry name" value="SET_dom_sf"/>
</dbReference>
<dbReference type="InterPro" id="IPR053185">
    <property type="entry name" value="SET_domain_protein"/>
</dbReference>
<feature type="chain" id="PRO_5047441887" evidence="1">
    <location>
        <begin position="19"/>
        <end position="418"/>
    </location>
</feature>
<dbReference type="Pfam" id="PF00856">
    <property type="entry name" value="SET"/>
    <property type="match status" value="1"/>
</dbReference>
<protein>
    <submittedName>
        <fullName evidence="3">SET domain-containing protein 5</fullName>
    </submittedName>
</protein>
<feature type="domain" description="SET" evidence="2">
    <location>
        <begin position="120"/>
        <end position="271"/>
    </location>
</feature>
<dbReference type="InterPro" id="IPR001214">
    <property type="entry name" value="SET_dom"/>
</dbReference>
<dbReference type="Gene3D" id="2.170.270.10">
    <property type="entry name" value="SET domain"/>
    <property type="match status" value="1"/>
</dbReference>
<proteinExistence type="predicted"/>
<comment type="caution">
    <text evidence="3">The sequence shown here is derived from an EMBL/GenBank/DDBJ whole genome shotgun (WGS) entry which is preliminary data.</text>
</comment>